<name>A0A6J3L9W9_9HYME</name>
<evidence type="ECO:0000313" key="1">
    <source>
        <dbReference type="Proteomes" id="UP000504631"/>
    </source>
</evidence>
<organism evidence="1 2">
    <name type="scientific">Bombus vosnesenskii</name>
    <dbReference type="NCBI Taxonomy" id="207650"/>
    <lineage>
        <taxon>Eukaryota</taxon>
        <taxon>Metazoa</taxon>
        <taxon>Ecdysozoa</taxon>
        <taxon>Arthropoda</taxon>
        <taxon>Hexapoda</taxon>
        <taxon>Insecta</taxon>
        <taxon>Pterygota</taxon>
        <taxon>Neoptera</taxon>
        <taxon>Endopterygota</taxon>
        <taxon>Hymenoptera</taxon>
        <taxon>Apocrita</taxon>
        <taxon>Aculeata</taxon>
        <taxon>Apoidea</taxon>
        <taxon>Anthophila</taxon>
        <taxon>Apidae</taxon>
        <taxon>Bombus</taxon>
        <taxon>Pyrobombus</taxon>
    </lineage>
</organism>
<dbReference type="Proteomes" id="UP000504631">
    <property type="component" value="Unplaced"/>
</dbReference>
<dbReference type="GeneID" id="117239319"/>
<protein>
    <submittedName>
        <fullName evidence="2">Uncharacterized protein LOC117239319</fullName>
    </submittedName>
</protein>
<reference evidence="2" key="1">
    <citation type="submission" date="2025-08" db="UniProtKB">
        <authorList>
            <consortium name="RefSeq"/>
        </authorList>
    </citation>
    <scope>IDENTIFICATION</scope>
    <source>
        <tissue evidence="2">Muscle</tissue>
    </source>
</reference>
<gene>
    <name evidence="2" type="primary">LOC117239319</name>
</gene>
<keyword evidence="1" id="KW-1185">Reference proteome</keyword>
<evidence type="ECO:0000313" key="2">
    <source>
        <dbReference type="RefSeq" id="XP_033360709.1"/>
    </source>
</evidence>
<proteinExistence type="predicted"/>
<dbReference type="KEGG" id="bvk:117239319"/>
<accession>A0A6J3L9W9</accession>
<dbReference type="RefSeq" id="XP_033360709.1">
    <property type="nucleotide sequence ID" value="XM_033504818.1"/>
</dbReference>
<sequence length="196" mass="21938">MTVAVAEECRRKDLACVLVALDVKNAFNTLSRVVKYLGVVLDSAKGFSPHLKAVYDKAERFLCAIRSLLPNVGGPNDLVRRLYYGVWESVVLYGAPIWASSLGKETNRTILRRAQRAALIRTSTAYRTVSHGALCVLTGSMPIYIKTWLRWKQYGVKRRINESPEEMAHVGQEEMKVLETETGGDWSGVPQPLQLD</sequence>
<dbReference type="AlphaFoldDB" id="A0A6J3L9W9"/>